<keyword evidence="3" id="KW-1185">Reference proteome</keyword>
<keyword evidence="1" id="KW-0812">Transmembrane</keyword>
<name>A0A423W9B5_9PEZI</name>
<dbReference type="Proteomes" id="UP000283895">
    <property type="component" value="Unassembled WGS sequence"/>
</dbReference>
<feature type="transmembrane region" description="Helical" evidence="1">
    <location>
        <begin position="121"/>
        <end position="144"/>
    </location>
</feature>
<evidence type="ECO:0000313" key="2">
    <source>
        <dbReference type="EMBL" id="ROV99938.1"/>
    </source>
</evidence>
<reference evidence="2 3" key="1">
    <citation type="submission" date="2015-09" db="EMBL/GenBank/DDBJ databases">
        <title>Host preference determinants of Valsa canker pathogens revealed by comparative genomics.</title>
        <authorList>
            <person name="Yin Z."/>
            <person name="Huang L."/>
        </authorList>
    </citation>
    <scope>NUCLEOTIDE SEQUENCE [LARGE SCALE GENOMIC DNA]</scope>
    <source>
        <strain evidence="2 3">03-1</strain>
    </source>
</reference>
<keyword evidence="1" id="KW-1133">Transmembrane helix</keyword>
<evidence type="ECO:0000313" key="3">
    <source>
        <dbReference type="Proteomes" id="UP000283895"/>
    </source>
</evidence>
<proteinExistence type="predicted"/>
<keyword evidence="1" id="KW-0472">Membrane</keyword>
<gene>
    <name evidence="2" type="ORF">VMCG_06230</name>
</gene>
<accession>A0A423W9B5</accession>
<dbReference type="AlphaFoldDB" id="A0A423W9B5"/>
<protein>
    <submittedName>
        <fullName evidence="2">Uncharacterized protein</fullName>
    </submittedName>
</protein>
<feature type="transmembrane region" description="Helical" evidence="1">
    <location>
        <begin position="83"/>
        <end position="101"/>
    </location>
</feature>
<organism evidence="2 3">
    <name type="scientific">Cytospora schulzeri</name>
    <dbReference type="NCBI Taxonomy" id="448051"/>
    <lineage>
        <taxon>Eukaryota</taxon>
        <taxon>Fungi</taxon>
        <taxon>Dikarya</taxon>
        <taxon>Ascomycota</taxon>
        <taxon>Pezizomycotina</taxon>
        <taxon>Sordariomycetes</taxon>
        <taxon>Sordariomycetidae</taxon>
        <taxon>Diaporthales</taxon>
        <taxon>Cytosporaceae</taxon>
        <taxon>Cytospora</taxon>
    </lineage>
</organism>
<sequence>MNDPPIENLSGPLILLRFLARLIHVVSTIGESLETDILHMVFRLQQPSATSFRIFPSRSRPQACWDNACPLTTSLRLPAELGLQLYHIWGLLALILVPFLARSERRKLARGIESCQSTAALLTAPLMGHSWPVALLVAFIRMWLFTALNYTALDQLCAYGHLGYFTLATMQAQTLV</sequence>
<evidence type="ECO:0000256" key="1">
    <source>
        <dbReference type="SAM" id="Phobius"/>
    </source>
</evidence>
<comment type="caution">
    <text evidence="2">The sequence shown here is derived from an EMBL/GenBank/DDBJ whole genome shotgun (WGS) entry which is preliminary data.</text>
</comment>
<dbReference type="EMBL" id="LKEA01000022">
    <property type="protein sequence ID" value="ROV99938.1"/>
    <property type="molecule type" value="Genomic_DNA"/>
</dbReference>